<dbReference type="Proteomes" id="UP000711047">
    <property type="component" value="Unassembled WGS sequence"/>
</dbReference>
<name>A0ABX2DW50_9BACL</name>
<dbReference type="RefSeq" id="WP_173139575.1">
    <property type="nucleotide sequence ID" value="NZ_JABMKX010000019.1"/>
</dbReference>
<dbReference type="EMBL" id="JABMKX010000019">
    <property type="protein sequence ID" value="NQX48943.1"/>
    <property type="molecule type" value="Genomic_DNA"/>
</dbReference>
<evidence type="ECO:0000256" key="1">
    <source>
        <dbReference type="SAM" id="SignalP"/>
    </source>
</evidence>
<gene>
    <name evidence="2" type="ORF">HQN87_26835</name>
</gene>
<proteinExistence type="predicted"/>
<keyword evidence="3" id="KW-1185">Reference proteome</keyword>
<sequence length="88" mass="9652">MKNRYKVIITIMLVLVLACSQAGAVGRGGVPADETKDRIMEQYGLDVPAPAGVDWGNIDVGISGMDEFVLRVCRFMVNPLVFIIREIV</sequence>
<comment type="caution">
    <text evidence="2">The sequence shown here is derived from an EMBL/GenBank/DDBJ whole genome shotgun (WGS) entry which is preliminary data.</text>
</comment>
<evidence type="ECO:0000313" key="3">
    <source>
        <dbReference type="Proteomes" id="UP000711047"/>
    </source>
</evidence>
<reference evidence="2 3" key="1">
    <citation type="submission" date="2020-05" db="EMBL/GenBank/DDBJ databases">
        <title>Paenibacillus glebae, sp. nov., Paenibacillus humi sp. nov., Paenibacillus pedi sp. nov., Paenibacillus terrestris sp. nov. and Paenibacillus terricola sp. nov., isolated from a forest top soil sample.</title>
        <authorList>
            <person name="Qi S."/>
            <person name="Carlier A."/>
            <person name="Cnockaert M."/>
            <person name="Vandamme P."/>
        </authorList>
    </citation>
    <scope>NUCLEOTIDE SEQUENCE [LARGE SCALE GENOMIC DNA]</scope>
    <source>
        <strain evidence="2 3">LMG 29502</strain>
    </source>
</reference>
<protein>
    <submittedName>
        <fullName evidence="2">Uncharacterized protein</fullName>
    </submittedName>
</protein>
<evidence type="ECO:0000313" key="2">
    <source>
        <dbReference type="EMBL" id="NQX48943.1"/>
    </source>
</evidence>
<organism evidence="2 3">
    <name type="scientific">Paenibacillus tritici</name>
    <dbReference type="NCBI Taxonomy" id="1873425"/>
    <lineage>
        <taxon>Bacteria</taxon>
        <taxon>Bacillati</taxon>
        <taxon>Bacillota</taxon>
        <taxon>Bacilli</taxon>
        <taxon>Bacillales</taxon>
        <taxon>Paenibacillaceae</taxon>
        <taxon>Paenibacillus</taxon>
    </lineage>
</organism>
<feature type="signal peptide" evidence="1">
    <location>
        <begin position="1"/>
        <end position="24"/>
    </location>
</feature>
<keyword evidence="1" id="KW-0732">Signal</keyword>
<feature type="chain" id="PRO_5046403975" evidence="1">
    <location>
        <begin position="25"/>
        <end position="88"/>
    </location>
</feature>
<accession>A0ABX2DW50</accession>
<dbReference type="PROSITE" id="PS51257">
    <property type="entry name" value="PROKAR_LIPOPROTEIN"/>
    <property type="match status" value="1"/>
</dbReference>